<dbReference type="EMBL" id="CM039430">
    <property type="protein sequence ID" value="KAI4344934.1"/>
    <property type="molecule type" value="Genomic_DNA"/>
</dbReference>
<sequence>MNCWRAYWNKAKKDKTEALIKDPTTGKLVAATPLEGPGAAAGDASGASVAASAALMEAAPTRTTQVWKTMNVCFGGLTHDDFGGWIVGYRGYLGCTSNIHAKMGPIYYGRALAWQKEIHFHQVTADCMDIIHLIYSTKQSTHKYGIIINDNKALINRDWKVE</sequence>
<proteinExistence type="predicted"/>
<organism evidence="1 2">
    <name type="scientific">Bauhinia variegata</name>
    <name type="common">Purple orchid tree</name>
    <name type="synonym">Phanera variegata</name>
    <dbReference type="NCBI Taxonomy" id="167791"/>
    <lineage>
        <taxon>Eukaryota</taxon>
        <taxon>Viridiplantae</taxon>
        <taxon>Streptophyta</taxon>
        <taxon>Embryophyta</taxon>
        <taxon>Tracheophyta</taxon>
        <taxon>Spermatophyta</taxon>
        <taxon>Magnoliopsida</taxon>
        <taxon>eudicotyledons</taxon>
        <taxon>Gunneridae</taxon>
        <taxon>Pentapetalae</taxon>
        <taxon>rosids</taxon>
        <taxon>fabids</taxon>
        <taxon>Fabales</taxon>
        <taxon>Fabaceae</taxon>
        <taxon>Cercidoideae</taxon>
        <taxon>Cercideae</taxon>
        <taxon>Bauhiniinae</taxon>
        <taxon>Bauhinia</taxon>
    </lineage>
</organism>
<accession>A0ACB9PAK6</accession>
<protein>
    <submittedName>
        <fullName evidence="1">Uncharacterized protein</fullName>
    </submittedName>
</protein>
<reference evidence="1 2" key="1">
    <citation type="journal article" date="2022" name="DNA Res.">
        <title>Chromosomal-level genome assembly of the orchid tree Bauhinia variegata (Leguminosae; Cercidoideae) supports the allotetraploid origin hypothesis of Bauhinia.</title>
        <authorList>
            <person name="Zhong Y."/>
            <person name="Chen Y."/>
            <person name="Zheng D."/>
            <person name="Pang J."/>
            <person name="Liu Y."/>
            <person name="Luo S."/>
            <person name="Meng S."/>
            <person name="Qian L."/>
            <person name="Wei D."/>
            <person name="Dai S."/>
            <person name="Zhou R."/>
        </authorList>
    </citation>
    <scope>NUCLEOTIDE SEQUENCE [LARGE SCALE GENOMIC DNA]</scope>
    <source>
        <strain evidence="1">BV-YZ2020</strain>
    </source>
</reference>
<gene>
    <name evidence="1" type="ORF">L6164_012111</name>
</gene>
<evidence type="ECO:0000313" key="1">
    <source>
        <dbReference type="EMBL" id="KAI4344934.1"/>
    </source>
</evidence>
<dbReference type="Proteomes" id="UP000828941">
    <property type="component" value="Chromosome 5"/>
</dbReference>
<name>A0ACB9PAK6_BAUVA</name>
<evidence type="ECO:0000313" key="2">
    <source>
        <dbReference type="Proteomes" id="UP000828941"/>
    </source>
</evidence>
<comment type="caution">
    <text evidence="1">The sequence shown here is derived from an EMBL/GenBank/DDBJ whole genome shotgun (WGS) entry which is preliminary data.</text>
</comment>
<keyword evidence="2" id="KW-1185">Reference proteome</keyword>